<dbReference type="Gene3D" id="3.20.20.80">
    <property type="entry name" value="Glycosidases"/>
    <property type="match status" value="1"/>
</dbReference>
<dbReference type="InterPro" id="IPR017853">
    <property type="entry name" value="GH"/>
</dbReference>
<dbReference type="SUPFAM" id="SSF51445">
    <property type="entry name" value="(Trans)glycosidases"/>
    <property type="match status" value="1"/>
</dbReference>
<comment type="catalytic activity">
    <reaction evidence="6">
        <text>Endohydrolysis of (1-&gt;4)-beta-D-xylosidic linkages in xylans.</text>
        <dbReference type="EC" id="3.2.1.8"/>
    </reaction>
</comment>
<dbReference type="PANTHER" id="PTHR31490:SF90">
    <property type="entry name" value="ENDO-1,4-BETA-XYLANASE A"/>
    <property type="match status" value="1"/>
</dbReference>
<dbReference type="InterPro" id="IPR031158">
    <property type="entry name" value="GH10_AS"/>
</dbReference>
<evidence type="ECO:0000259" key="7">
    <source>
        <dbReference type="PROSITE" id="PS51760"/>
    </source>
</evidence>
<protein>
    <recommendedName>
        <fullName evidence="6">Beta-xylanase</fullName>
        <ecNumber evidence="6">3.2.1.8</ecNumber>
    </recommendedName>
</protein>
<accession>A0A806K027</accession>
<dbReference type="AlphaFoldDB" id="A0A806K027"/>
<keyword evidence="2 6" id="KW-0119">Carbohydrate metabolism</keyword>
<sequence length="384" mass="43218">MKIKQLALIILIAFILFGCKDEKNDPEDDDPYKDVEPYVEVDANILDLPPMKELFSDYFLMGNIFNPADVSGGAVTNQRLTRHYNILTAENHMKPQYIATSATSYNFTTADQMVDAAIASGFKVVGHTLLWHSQNANWMSGSNANLSNMKQYISGVAGHFKGKIYSWDVLNEAFPDGVSATGSWKTAMRSNNPWFATIGSDFVYEGFLAARLADPGAILYYNDYNTDQLGKATMIRDMVRDVNARYKQEYPGETRLLIEGIGMQEHHNLGVPAANIKTTLDMFRPLGVKISVSELDVLAQTWGQYSSQAAVTQKGLEDQKKKYEEYFKLYLENSDIIERVSLWGVIDTQSWRARGKPLLFDENGMTKPAYHGVRIALNEKQRGK</sequence>
<evidence type="ECO:0000256" key="4">
    <source>
        <dbReference type="ARBA" id="ARBA00023326"/>
    </source>
</evidence>
<evidence type="ECO:0000256" key="3">
    <source>
        <dbReference type="ARBA" id="ARBA00023295"/>
    </source>
</evidence>
<feature type="domain" description="GH10" evidence="7">
    <location>
        <begin position="45"/>
        <end position="376"/>
    </location>
</feature>
<dbReference type="InterPro" id="IPR044846">
    <property type="entry name" value="GH10"/>
</dbReference>
<dbReference type="PROSITE" id="PS51257">
    <property type="entry name" value="PROKAR_LIPOPROTEIN"/>
    <property type="match status" value="1"/>
</dbReference>
<evidence type="ECO:0000313" key="8">
    <source>
        <dbReference type="EMBL" id="AGS52543.1"/>
    </source>
</evidence>
<dbReference type="PANTHER" id="PTHR31490">
    <property type="entry name" value="GLYCOSYL HYDROLASE"/>
    <property type="match status" value="1"/>
</dbReference>
<dbReference type="PROSITE" id="PS00591">
    <property type="entry name" value="GH10_1"/>
    <property type="match status" value="1"/>
</dbReference>
<dbReference type="PRINTS" id="PR00134">
    <property type="entry name" value="GLHYDRLASE10"/>
</dbReference>
<dbReference type="EMBL" id="JQ844201">
    <property type="protein sequence ID" value="AGS52543.1"/>
    <property type="molecule type" value="Genomic_DNA"/>
</dbReference>
<dbReference type="SMART" id="SM00633">
    <property type="entry name" value="Glyco_10"/>
    <property type="match status" value="1"/>
</dbReference>
<dbReference type="InterPro" id="IPR001000">
    <property type="entry name" value="GH10_dom"/>
</dbReference>
<dbReference type="GO" id="GO:0045493">
    <property type="term" value="P:xylan catabolic process"/>
    <property type="evidence" value="ECO:0007669"/>
    <property type="project" value="UniProtKB-KW"/>
</dbReference>
<dbReference type="GO" id="GO:0031176">
    <property type="term" value="F:endo-1,4-beta-xylanase activity"/>
    <property type="evidence" value="ECO:0007669"/>
    <property type="project" value="UniProtKB-EC"/>
</dbReference>
<keyword evidence="3 6" id="KW-0326">Glycosidase</keyword>
<name>A0A806K027_9BACT</name>
<comment type="similarity">
    <text evidence="6">Belongs to the glycosyl hydrolase 10 (cellulase F) family.</text>
</comment>
<organism evidence="8">
    <name type="scientific">uncultured bacterium contig00023</name>
    <dbReference type="NCBI Taxonomy" id="1181512"/>
    <lineage>
        <taxon>Bacteria</taxon>
        <taxon>environmental samples</taxon>
    </lineage>
</organism>
<dbReference type="Pfam" id="PF00331">
    <property type="entry name" value="Glyco_hydro_10"/>
    <property type="match status" value="1"/>
</dbReference>
<keyword evidence="4 6" id="KW-0624">Polysaccharide degradation</keyword>
<keyword evidence="1 6" id="KW-0378">Hydrolase</keyword>
<evidence type="ECO:0000256" key="2">
    <source>
        <dbReference type="ARBA" id="ARBA00023277"/>
    </source>
</evidence>
<evidence type="ECO:0000256" key="6">
    <source>
        <dbReference type="RuleBase" id="RU361174"/>
    </source>
</evidence>
<evidence type="ECO:0000256" key="1">
    <source>
        <dbReference type="ARBA" id="ARBA00022801"/>
    </source>
</evidence>
<dbReference type="PROSITE" id="PS51760">
    <property type="entry name" value="GH10_2"/>
    <property type="match status" value="1"/>
</dbReference>
<dbReference type="EC" id="3.2.1.8" evidence="6"/>
<evidence type="ECO:0000256" key="5">
    <source>
        <dbReference type="PROSITE-ProRule" id="PRU10061"/>
    </source>
</evidence>
<feature type="active site" description="Nucleophile" evidence="5">
    <location>
        <position position="294"/>
    </location>
</feature>
<keyword evidence="8" id="KW-0858">Xylan degradation</keyword>
<proteinExistence type="inferred from homology"/>
<reference evidence="8" key="1">
    <citation type="submission" date="2012-03" db="EMBL/GenBank/DDBJ databases">
        <title>Functional metagenomics reveals considerable lignocellulase gene clusters in the gut microbiome of a wood-feeding higher termite.</title>
        <authorList>
            <person name="Liu N."/>
        </authorList>
    </citation>
    <scope>NUCLEOTIDE SEQUENCE</scope>
</reference>